<protein>
    <submittedName>
        <fullName evidence="1">Alternative protein POLA1</fullName>
    </submittedName>
</protein>
<organism evidence="1">
    <name type="scientific">Homo sapiens</name>
    <name type="common">Human</name>
    <dbReference type="NCBI Taxonomy" id="9606"/>
    <lineage>
        <taxon>Eukaryota</taxon>
        <taxon>Metazoa</taxon>
        <taxon>Chordata</taxon>
        <taxon>Craniata</taxon>
        <taxon>Vertebrata</taxon>
        <taxon>Euteleostomi</taxon>
        <taxon>Mammalia</taxon>
        <taxon>Eutheria</taxon>
        <taxon>Euarchontoglires</taxon>
        <taxon>Primates</taxon>
        <taxon>Haplorrhini</taxon>
        <taxon>Catarrhini</taxon>
        <taxon>Hominidae</taxon>
        <taxon>Homo</taxon>
    </lineage>
</organism>
<dbReference type="OrthoDB" id="6755010at2759"/>
<sequence>MKSRTSQVFMKKLMKNSIRSWFRHARMMTGLWMMMVLAMWKMAERFLMMTLKMMPLMLMRKEKMVKHAIKTRGM</sequence>
<dbReference type="ChiTaRS" id="POLA1">
    <property type="organism name" value="human"/>
</dbReference>
<accession>L8ECG9</accession>
<name>L8ECG9_HUMAN</name>
<reference evidence="1" key="1">
    <citation type="journal article" date="2013" name="PLoS ONE">
        <title>Direct detection of alternative open reading frames translation products in human significantly expands the proteome.</title>
        <authorList>
            <person name="Vanderperre B."/>
            <person name="Lucier J.-F."/>
            <person name="Motard J."/>
            <person name="Tremblay G."/>
            <person name="Vanderperre S."/>
            <person name="Wisztorski M."/>
            <person name="Salzet M."/>
            <person name="Boisvert F.-M."/>
            <person name="Roucou X."/>
        </authorList>
    </citation>
    <scope>NUCLEOTIDE SEQUENCE</scope>
</reference>
<evidence type="ECO:0000313" key="1">
    <source>
        <dbReference type="EMBL" id="CCQ43547.1"/>
    </source>
</evidence>
<proteinExistence type="predicted"/>
<dbReference type="AlphaFoldDB" id="L8ECG9"/>
<gene>
    <name evidence="1" type="primary">POLA1</name>
</gene>
<dbReference type="EMBL" id="HF584050">
    <property type="protein sequence ID" value="CCQ43547.1"/>
    <property type="molecule type" value="Genomic_DNA"/>
</dbReference>